<feature type="region of interest" description="Disordered" evidence="5">
    <location>
        <begin position="203"/>
        <end position="222"/>
    </location>
</feature>
<keyword evidence="2" id="KW-0479">Metal-binding</keyword>
<dbReference type="AlphaFoldDB" id="A0A9W8TP35"/>
<dbReference type="InterPro" id="IPR001279">
    <property type="entry name" value="Metallo-B-lactamas"/>
</dbReference>
<evidence type="ECO:0000313" key="8">
    <source>
        <dbReference type="Proteomes" id="UP001148614"/>
    </source>
</evidence>
<comment type="caution">
    <text evidence="7">The sequence shown here is derived from an EMBL/GenBank/DDBJ whole genome shotgun (WGS) entry which is preliminary data.</text>
</comment>
<evidence type="ECO:0000256" key="2">
    <source>
        <dbReference type="ARBA" id="ARBA00022723"/>
    </source>
</evidence>
<evidence type="ECO:0000256" key="4">
    <source>
        <dbReference type="ARBA" id="ARBA00022833"/>
    </source>
</evidence>
<dbReference type="InterPro" id="IPR036866">
    <property type="entry name" value="RibonucZ/Hydroxyglut_hydro"/>
</dbReference>
<evidence type="ECO:0000256" key="3">
    <source>
        <dbReference type="ARBA" id="ARBA00022801"/>
    </source>
</evidence>
<dbReference type="InterPro" id="IPR051013">
    <property type="entry name" value="MBL_superfamily_lactonases"/>
</dbReference>
<evidence type="ECO:0000256" key="1">
    <source>
        <dbReference type="ARBA" id="ARBA00007749"/>
    </source>
</evidence>
<protein>
    <recommendedName>
        <fullName evidence="6">Metallo-beta-lactamase domain-containing protein</fullName>
    </recommendedName>
</protein>
<dbReference type="VEuPathDB" id="FungiDB:F4678DRAFT_420162"/>
<accession>A0A9W8TP35</accession>
<dbReference type="GO" id="GO:0046872">
    <property type="term" value="F:metal ion binding"/>
    <property type="evidence" value="ECO:0007669"/>
    <property type="project" value="UniProtKB-KW"/>
</dbReference>
<dbReference type="PANTHER" id="PTHR42978:SF5">
    <property type="entry name" value="METALLO-BETA-LACTAMASE DOMAIN-CONTAINING PROTEIN"/>
    <property type="match status" value="1"/>
</dbReference>
<keyword evidence="4" id="KW-0862">Zinc</keyword>
<proteinExistence type="inferred from homology"/>
<dbReference type="PANTHER" id="PTHR42978">
    <property type="entry name" value="QUORUM-QUENCHING LACTONASE YTNP-RELATED-RELATED"/>
    <property type="match status" value="1"/>
</dbReference>
<reference evidence="7" key="1">
    <citation type="submission" date="2022-07" db="EMBL/GenBank/DDBJ databases">
        <title>Genome Sequence of Xylaria arbuscula.</title>
        <authorList>
            <person name="Buettner E."/>
        </authorList>
    </citation>
    <scope>NUCLEOTIDE SEQUENCE</scope>
    <source>
        <strain evidence="7">VT107</strain>
    </source>
</reference>
<gene>
    <name evidence="7" type="ORF">NPX13_g3670</name>
</gene>
<sequence>MVSITVPESTATANVTIIDNGARIGGPLSFFMEPVPESITYDGLGAPAYVFFVENQRSGRRVIFDLGIRKDPENLAPFILAYHKDFTIQGGEDISEFLQTRGVGLDSVEAVIWSHHHLDHTGNPVGFPSTTELVVGPTFKETMLPGYPANQQGQILETDYQGRHIRQLDFEIESQGLVIEDFRAIDYFGDGPASHPLASFSMGADTSHHASQLRPTEHLPLPDELTPSPLGPESKFNLRTNVCPAHIFTDHVHPEQSSNTPYTRIKAGHPHDVDQARAALEKMKLFDADEKVLVVLAHDYTLLPVMEFWPQTANNWHEGDWKEKGRWLFLDFFKQVLENTLGATVP</sequence>
<keyword evidence="3" id="KW-0378">Hydrolase</keyword>
<organism evidence="7 8">
    <name type="scientific">Xylaria arbuscula</name>
    <dbReference type="NCBI Taxonomy" id="114810"/>
    <lineage>
        <taxon>Eukaryota</taxon>
        <taxon>Fungi</taxon>
        <taxon>Dikarya</taxon>
        <taxon>Ascomycota</taxon>
        <taxon>Pezizomycotina</taxon>
        <taxon>Sordariomycetes</taxon>
        <taxon>Xylariomycetidae</taxon>
        <taxon>Xylariales</taxon>
        <taxon>Xylariaceae</taxon>
        <taxon>Xylaria</taxon>
    </lineage>
</organism>
<keyword evidence="8" id="KW-1185">Reference proteome</keyword>
<feature type="domain" description="Metallo-beta-lactamase" evidence="6">
    <location>
        <begin position="48"/>
        <end position="290"/>
    </location>
</feature>
<dbReference type="GO" id="GO:0016787">
    <property type="term" value="F:hydrolase activity"/>
    <property type="evidence" value="ECO:0007669"/>
    <property type="project" value="UniProtKB-KW"/>
</dbReference>
<dbReference type="Proteomes" id="UP001148614">
    <property type="component" value="Unassembled WGS sequence"/>
</dbReference>
<comment type="similarity">
    <text evidence="1">Belongs to the metallo-beta-lactamase superfamily.</text>
</comment>
<evidence type="ECO:0000259" key="6">
    <source>
        <dbReference type="Pfam" id="PF00753"/>
    </source>
</evidence>
<dbReference type="Gene3D" id="3.60.15.10">
    <property type="entry name" value="Ribonuclease Z/Hydroxyacylglutathione hydrolase-like"/>
    <property type="match status" value="1"/>
</dbReference>
<dbReference type="SUPFAM" id="SSF56281">
    <property type="entry name" value="Metallo-hydrolase/oxidoreductase"/>
    <property type="match status" value="1"/>
</dbReference>
<evidence type="ECO:0000313" key="7">
    <source>
        <dbReference type="EMBL" id="KAJ3576526.1"/>
    </source>
</evidence>
<evidence type="ECO:0000256" key="5">
    <source>
        <dbReference type="SAM" id="MobiDB-lite"/>
    </source>
</evidence>
<name>A0A9W8TP35_9PEZI</name>
<dbReference type="Pfam" id="PF00753">
    <property type="entry name" value="Lactamase_B"/>
    <property type="match status" value="1"/>
</dbReference>
<dbReference type="EMBL" id="JANPWZ010000471">
    <property type="protein sequence ID" value="KAJ3576526.1"/>
    <property type="molecule type" value="Genomic_DNA"/>
</dbReference>